<keyword evidence="3 5" id="KW-0732">Signal</keyword>
<sequence>MARSCLLLLIFFSSLFTSLPLLAHSFPSNTHKLDLTLDGSSDEFNLSYAEFNRRVLATSGYISYQALRRDSVPCSYRGASYYNCRPGANANPYSRGCSAITQCRS</sequence>
<dbReference type="PANTHER" id="PTHR33136">
    <property type="entry name" value="RAPID ALKALINIZATION FACTOR-LIKE"/>
    <property type="match status" value="1"/>
</dbReference>
<dbReference type="Pfam" id="PF05498">
    <property type="entry name" value="RALF"/>
    <property type="match status" value="1"/>
</dbReference>
<dbReference type="GO" id="GO:0019722">
    <property type="term" value="P:calcium-mediated signaling"/>
    <property type="evidence" value="ECO:0007669"/>
    <property type="project" value="TreeGrafter"/>
</dbReference>
<dbReference type="OrthoDB" id="1613518at2759"/>
<comment type="similarity">
    <text evidence="1">Belongs to the plant rapid alkalinization factor (RALF) family.</text>
</comment>
<accession>A0A833QS42</accession>
<dbReference type="Proteomes" id="UP000623129">
    <property type="component" value="Unassembled WGS sequence"/>
</dbReference>
<reference evidence="6" key="1">
    <citation type="submission" date="2020-01" db="EMBL/GenBank/DDBJ databases">
        <title>Genome sequence of Kobresia littledalei, the first chromosome-level genome in the family Cyperaceae.</title>
        <authorList>
            <person name="Qu G."/>
        </authorList>
    </citation>
    <scope>NUCLEOTIDE SEQUENCE</scope>
    <source>
        <strain evidence="6">C.B.Clarke</strain>
        <tissue evidence="6">Leaf</tissue>
    </source>
</reference>
<comment type="caution">
    <text evidence="6">The sequence shown here is derived from an EMBL/GenBank/DDBJ whole genome shotgun (WGS) entry which is preliminary data.</text>
</comment>
<evidence type="ECO:0000256" key="1">
    <source>
        <dbReference type="ARBA" id="ARBA00009178"/>
    </source>
</evidence>
<protein>
    <submittedName>
        <fullName evidence="6">Protein RALF-like 1</fullName>
    </submittedName>
</protein>
<proteinExistence type="inferred from homology"/>
<gene>
    <name evidence="6" type="ORF">FCM35_KLT10834</name>
</gene>
<evidence type="ECO:0000256" key="4">
    <source>
        <dbReference type="ARBA" id="ARBA00023157"/>
    </source>
</evidence>
<feature type="signal peptide" evidence="5">
    <location>
        <begin position="1"/>
        <end position="25"/>
    </location>
</feature>
<dbReference type="AlphaFoldDB" id="A0A833QS42"/>
<keyword evidence="7" id="KW-1185">Reference proteome</keyword>
<evidence type="ECO:0000313" key="7">
    <source>
        <dbReference type="Proteomes" id="UP000623129"/>
    </source>
</evidence>
<keyword evidence="2" id="KW-0372">Hormone</keyword>
<evidence type="ECO:0000256" key="3">
    <source>
        <dbReference type="ARBA" id="ARBA00022729"/>
    </source>
</evidence>
<dbReference type="GO" id="GO:0009506">
    <property type="term" value="C:plasmodesma"/>
    <property type="evidence" value="ECO:0007669"/>
    <property type="project" value="TreeGrafter"/>
</dbReference>
<evidence type="ECO:0000313" key="6">
    <source>
        <dbReference type="EMBL" id="KAF3324677.1"/>
    </source>
</evidence>
<dbReference type="PANTHER" id="PTHR33136:SF6">
    <property type="entry name" value="PROTEIN RALF-LIKE 34"/>
    <property type="match status" value="1"/>
</dbReference>
<keyword evidence="4" id="KW-1015">Disulfide bond</keyword>
<feature type="chain" id="PRO_5032494004" evidence="5">
    <location>
        <begin position="26"/>
        <end position="105"/>
    </location>
</feature>
<dbReference type="EMBL" id="SWLB01000021">
    <property type="protein sequence ID" value="KAF3324677.1"/>
    <property type="molecule type" value="Genomic_DNA"/>
</dbReference>
<evidence type="ECO:0000256" key="2">
    <source>
        <dbReference type="ARBA" id="ARBA00022702"/>
    </source>
</evidence>
<organism evidence="6 7">
    <name type="scientific">Carex littledalei</name>
    <dbReference type="NCBI Taxonomy" id="544730"/>
    <lineage>
        <taxon>Eukaryota</taxon>
        <taxon>Viridiplantae</taxon>
        <taxon>Streptophyta</taxon>
        <taxon>Embryophyta</taxon>
        <taxon>Tracheophyta</taxon>
        <taxon>Spermatophyta</taxon>
        <taxon>Magnoliopsida</taxon>
        <taxon>Liliopsida</taxon>
        <taxon>Poales</taxon>
        <taxon>Cyperaceae</taxon>
        <taxon>Cyperoideae</taxon>
        <taxon>Cariceae</taxon>
        <taxon>Carex</taxon>
        <taxon>Carex subgen. Euthyceras</taxon>
    </lineage>
</organism>
<dbReference type="GO" id="GO:0005179">
    <property type="term" value="F:hormone activity"/>
    <property type="evidence" value="ECO:0007669"/>
    <property type="project" value="UniProtKB-KW"/>
</dbReference>
<dbReference type="InterPro" id="IPR008801">
    <property type="entry name" value="RALF"/>
</dbReference>
<name>A0A833QS42_9POAL</name>
<evidence type="ECO:0000256" key="5">
    <source>
        <dbReference type="SAM" id="SignalP"/>
    </source>
</evidence>